<organism evidence="1 2">
    <name type="scientific">Persea americana</name>
    <name type="common">Avocado</name>
    <dbReference type="NCBI Taxonomy" id="3435"/>
    <lineage>
        <taxon>Eukaryota</taxon>
        <taxon>Viridiplantae</taxon>
        <taxon>Streptophyta</taxon>
        <taxon>Embryophyta</taxon>
        <taxon>Tracheophyta</taxon>
        <taxon>Spermatophyta</taxon>
        <taxon>Magnoliopsida</taxon>
        <taxon>Magnoliidae</taxon>
        <taxon>Laurales</taxon>
        <taxon>Lauraceae</taxon>
        <taxon>Persea</taxon>
    </lineage>
</organism>
<dbReference type="EMBL" id="CM056815">
    <property type="protein sequence ID" value="KAJ8631227.1"/>
    <property type="molecule type" value="Genomic_DNA"/>
</dbReference>
<protein>
    <submittedName>
        <fullName evidence="1">Uncharacterized protein</fullName>
    </submittedName>
</protein>
<reference evidence="1 2" key="1">
    <citation type="journal article" date="2022" name="Hortic Res">
        <title>A haplotype resolved chromosomal level avocado genome allows analysis of novel avocado genes.</title>
        <authorList>
            <person name="Nath O."/>
            <person name="Fletcher S.J."/>
            <person name="Hayward A."/>
            <person name="Shaw L.M."/>
            <person name="Masouleh A.K."/>
            <person name="Furtado A."/>
            <person name="Henry R.J."/>
            <person name="Mitter N."/>
        </authorList>
    </citation>
    <scope>NUCLEOTIDE SEQUENCE [LARGE SCALE GENOMIC DNA]</scope>
    <source>
        <strain evidence="2">cv. Hass</strain>
    </source>
</reference>
<comment type="caution">
    <text evidence="1">The sequence shown here is derived from an EMBL/GenBank/DDBJ whole genome shotgun (WGS) entry which is preliminary data.</text>
</comment>
<keyword evidence="2" id="KW-1185">Reference proteome</keyword>
<sequence>MVAVVEVTIEWGGVDRLREMMEMKMGAVRWRRENRKMVVRWLGLWGILRMELDERKMDEKVGESLCEMTVGMMTVLMALGLGAVEGEMEWLDDTGKVAMKSGEARLREMMEMKMCEERIVEREWSALEEEMRGRGRSAARRPGMETVDLTGEMMEMKISAVRWRRENRMMVVRWVGLWGILRMELDERKMDEKVGESLCETTMGMMMVLMALGQGAVEGEMEWLDTTGKVAIEIHATV</sequence>
<proteinExistence type="predicted"/>
<evidence type="ECO:0000313" key="1">
    <source>
        <dbReference type="EMBL" id="KAJ8631227.1"/>
    </source>
</evidence>
<name>A0ACC2LCH7_PERAE</name>
<dbReference type="Proteomes" id="UP001234297">
    <property type="component" value="Chromosome 7"/>
</dbReference>
<accession>A0ACC2LCH7</accession>
<evidence type="ECO:0000313" key="2">
    <source>
        <dbReference type="Proteomes" id="UP001234297"/>
    </source>
</evidence>
<gene>
    <name evidence="1" type="ORF">MRB53_024550</name>
</gene>